<dbReference type="Pfam" id="PF18758">
    <property type="entry name" value="KDZ"/>
    <property type="match status" value="2"/>
</dbReference>
<evidence type="ECO:0000256" key="1">
    <source>
        <dbReference type="SAM" id="MobiDB-lite"/>
    </source>
</evidence>
<feature type="compositionally biased region" description="Basic and acidic residues" evidence="1">
    <location>
        <begin position="102"/>
        <end position="114"/>
    </location>
</feature>
<feature type="region of interest" description="Disordered" evidence="1">
    <location>
        <begin position="1"/>
        <end position="114"/>
    </location>
</feature>
<dbReference type="AlphaFoldDB" id="A0AAD7TN02"/>
<feature type="domain" description="CxC2-like cysteine cluster KDZ transposase-associated" evidence="2">
    <location>
        <begin position="131"/>
        <end position="238"/>
    </location>
</feature>
<dbReference type="InterPro" id="IPR040521">
    <property type="entry name" value="KDZ"/>
</dbReference>
<dbReference type="Pfam" id="PF18803">
    <property type="entry name" value="CxC2"/>
    <property type="match status" value="1"/>
</dbReference>
<accession>A0AAD7TN02</accession>
<evidence type="ECO:0000259" key="2">
    <source>
        <dbReference type="Pfam" id="PF18803"/>
    </source>
</evidence>
<evidence type="ECO:0000313" key="4">
    <source>
        <dbReference type="Proteomes" id="UP001215151"/>
    </source>
</evidence>
<evidence type="ECO:0000313" key="3">
    <source>
        <dbReference type="EMBL" id="KAJ8472366.1"/>
    </source>
</evidence>
<name>A0AAD7TN02_9APHY</name>
<comment type="caution">
    <text evidence="3">The sequence shown here is derived from an EMBL/GenBank/DDBJ whole genome shotgun (WGS) entry which is preliminary data.</text>
</comment>
<feature type="compositionally biased region" description="Low complexity" evidence="1">
    <location>
        <begin position="62"/>
        <end position="74"/>
    </location>
</feature>
<dbReference type="PANTHER" id="PTHR33096:SF1">
    <property type="entry name" value="CXC1-LIKE CYSTEINE CLUSTER ASSOCIATED WITH KDZ TRANSPOSASES DOMAIN-CONTAINING PROTEIN"/>
    <property type="match status" value="1"/>
</dbReference>
<dbReference type="PANTHER" id="PTHR33096">
    <property type="entry name" value="CXC2 DOMAIN-CONTAINING PROTEIN"/>
    <property type="match status" value="1"/>
</dbReference>
<dbReference type="EMBL" id="JAPEVG010000262">
    <property type="protein sequence ID" value="KAJ8472366.1"/>
    <property type="molecule type" value="Genomic_DNA"/>
</dbReference>
<feature type="region of interest" description="Disordered" evidence="1">
    <location>
        <begin position="679"/>
        <end position="702"/>
    </location>
</feature>
<feature type="compositionally biased region" description="Polar residues" evidence="1">
    <location>
        <begin position="33"/>
        <end position="46"/>
    </location>
</feature>
<dbReference type="Proteomes" id="UP001215151">
    <property type="component" value="Unassembled WGS sequence"/>
</dbReference>
<protein>
    <recommendedName>
        <fullName evidence="2">CxC2-like cysteine cluster KDZ transposase-associated domain-containing protein</fullName>
    </recommendedName>
</protein>
<gene>
    <name evidence="3" type="ORF">ONZ51_g8555</name>
</gene>
<organism evidence="3 4">
    <name type="scientific">Trametes cubensis</name>
    <dbReference type="NCBI Taxonomy" id="1111947"/>
    <lineage>
        <taxon>Eukaryota</taxon>
        <taxon>Fungi</taxon>
        <taxon>Dikarya</taxon>
        <taxon>Basidiomycota</taxon>
        <taxon>Agaricomycotina</taxon>
        <taxon>Agaricomycetes</taxon>
        <taxon>Polyporales</taxon>
        <taxon>Polyporaceae</taxon>
        <taxon>Trametes</taxon>
    </lineage>
</organism>
<feature type="compositionally biased region" description="Polar residues" evidence="1">
    <location>
        <begin position="75"/>
        <end position="100"/>
    </location>
</feature>
<keyword evidence="4" id="KW-1185">Reference proteome</keyword>
<dbReference type="InterPro" id="IPR041457">
    <property type="entry name" value="CxC2_KDZ-assoc"/>
</dbReference>
<proteinExistence type="predicted"/>
<reference evidence="3" key="1">
    <citation type="submission" date="2022-11" db="EMBL/GenBank/DDBJ databases">
        <title>Genome Sequence of Cubamyces cubensis.</title>
        <authorList>
            <person name="Buettner E."/>
        </authorList>
    </citation>
    <scope>NUCLEOTIDE SEQUENCE</scope>
    <source>
        <strain evidence="3">MPL-01</strain>
    </source>
</reference>
<sequence length="976" mass="110910">MAKKRKASPTPSFKVARPSPASSLLRTTRKITVHTTSNGRLGSRSKSTAKEVDIQPESTNDSSISMSQAQSAAQVNNPEFSQPDVSNAASGLPQSHQASNDEPEKPKRVREDHRAANKRWNGAFFERVEFSNLGLVLQLGHEGGKCPDPSLPYDILVYHVNGYHHVRVTICTCTTAFSEPLPVYQQFLREDWFPATTTRPSTAFTFDVLDLFHNLTHQSKVNAYDFFNTLHRQTSNSGSRQHPSRYKQFAHVARLWRHLQQLKWAGRGHDPGGVEATLPGSLAIVCPACPQPGKNLPNGWELSPPDRMWLYTLYLMMDANFRCRCKDRGLDDVDMAPGWSYYVERKAFERHVASACVREEKNTCSAEHNAIINANLRKEGYVASGVGAVLCARHAFFRPNGVGDLHLGEKFPYMDFLVVSTLLGTLMYMLVLSYDIACQYSKNFDRRLREDFNAEMYLDLDDYSLNLLPHVGRTYGEGVESSWSHLNPVAMSTREMALATRHEVLNDHMNAWNWHKTIELGPALLKWLRTASRMAIKQRQIFDKFSATFPPDVIKEWDRMVKVWNIDPHGAPDPYEEPETTTKLSTLRLEFAKEDAAETVNSLKLSDMPPSIFVQVGLELEEQQRALRLLKAGKSDGDMADVLERRNALQRRIRSWADTQAIYMPSVTQLRVQTNTFIIPPPNRADSGDDADDLPPAPDVDEAQVSNPEDIALWLPSGLPPSLRIGELTSRLMEIERRFRLAQLDDSLADIRRFRRILKGISEFKRLNVSGTGNKPNTRIRALYTKFQRKQHRLAERYRAAFRALLTLDPTGNWQVTFRELLDCHLTGPGRDDDGVGEGHHEILWIWLAARILSADDDEESREYDDTMRAEWARSKARADRWEEEVELLVEEMHRVVMFLEAESTGWQARADARVRGLSHPRISFDIEDGVRAFAMRHAAVYQALAFRFASTWAPLLNALGRPPQVERGIYGACWC</sequence>